<comment type="caution">
    <text evidence="16">The sequence shown here is derived from an EMBL/GenBank/DDBJ whole genome shotgun (WGS) entry which is preliminary data.</text>
</comment>
<dbReference type="CDD" id="cd00082">
    <property type="entry name" value="HisKA"/>
    <property type="match status" value="1"/>
</dbReference>
<evidence type="ECO:0000313" key="16">
    <source>
        <dbReference type="EMBL" id="GER86965.1"/>
    </source>
</evidence>
<keyword evidence="11" id="KW-0902">Two-component regulatory system</keyword>
<dbReference type="SUPFAM" id="SSF47384">
    <property type="entry name" value="Homodimeric domain of signal transducing histidine kinase"/>
    <property type="match status" value="1"/>
</dbReference>
<evidence type="ECO:0000256" key="5">
    <source>
        <dbReference type="ARBA" id="ARBA00022679"/>
    </source>
</evidence>
<dbReference type="InterPro" id="IPR038318">
    <property type="entry name" value="KdpD_sf"/>
</dbReference>
<evidence type="ECO:0000313" key="17">
    <source>
        <dbReference type="Proteomes" id="UP000326912"/>
    </source>
</evidence>
<keyword evidence="9" id="KW-0067">ATP-binding</keyword>
<name>A0A5J4KH89_9CHLR</name>
<dbReference type="EMBL" id="BKZW01000001">
    <property type="protein sequence ID" value="GER86965.1"/>
    <property type="molecule type" value="Genomic_DNA"/>
</dbReference>
<keyword evidence="17" id="KW-1185">Reference proteome</keyword>
<evidence type="ECO:0000256" key="7">
    <source>
        <dbReference type="ARBA" id="ARBA00022741"/>
    </source>
</evidence>
<dbReference type="AlphaFoldDB" id="A0A5J4KH89"/>
<dbReference type="SMART" id="SM00387">
    <property type="entry name" value="HATPase_c"/>
    <property type="match status" value="1"/>
</dbReference>
<dbReference type="GO" id="GO:0016020">
    <property type="term" value="C:membrane"/>
    <property type="evidence" value="ECO:0007669"/>
    <property type="project" value="UniProtKB-SubCell"/>
</dbReference>
<keyword evidence="8" id="KW-0418">Kinase</keyword>
<evidence type="ECO:0000256" key="11">
    <source>
        <dbReference type="ARBA" id="ARBA00023012"/>
    </source>
</evidence>
<dbReference type="FunFam" id="3.30.565.10:FF:000006">
    <property type="entry name" value="Sensor histidine kinase WalK"/>
    <property type="match status" value="1"/>
</dbReference>
<evidence type="ECO:0000256" key="6">
    <source>
        <dbReference type="ARBA" id="ARBA00022692"/>
    </source>
</evidence>
<evidence type="ECO:0000256" key="4">
    <source>
        <dbReference type="ARBA" id="ARBA00022553"/>
    </source>
</evidence>
<feature type="transmembrane region" description="Helical" evidence="14">
    <location>
        <begin position="109"/>
        <end position="129"/>
    </location>
</feature>
<evidence type="ECO:0000256" key="2">
    <source>
        <dbReference type="ARBA" id="ARBA00004141"/>
    </source>
</evidence>
<keyword evidence="6 14" id="KW-0812">Transmembrane</keyword>
<reference evidence="16 17" key="1">
    <citation type="submission" date="2019-10" db="EMBL/GenBank/DDBJ databases">
        <title>Dictyobacter vulcani sp. nov., within the class Ktedonobacteria, isolated from soil of volcanic Mt. Zao.</title>
        <authorList>
            <person name="Zheng Y."/>
            <person name="Wang C.M."/>
            <person name="Sakai Y."/>
            <person name="Abe K."/>
            <person name="Yokota A."/>
            <person name="Yabe S."/>
        </authorList>
    </citation>
    <scope>NUCLEOTIDE SEQUENCE [LARGE SCALE GENOMIC DNA]</scope>
    <source>
        <strain evidence="16 17">W12</strain>
    </source>
</reference>
<dbReference type="Gene3D" id="1.10.287.130">
    <property type="match status" value="1"/>
</dbReference>
<dbReference type="CDD" id="cd00075">
    <property type="entry name" value="HATPase"/>
    <property type="match status" value="1"/>
</dbReference>
<dbReference type="InterPro" id="IPR003594">
    <property type="entry name" value="HATPase_dom"/>
</dbReference>
<dbReference type="PANTHER" id="PTHR43711">
    <property type="entry name" value="TWO-COMPONENT HISTIDINE KINASE"/>
    <property type="match status" value="1"/>
</dbReference>
<dbReference type="Pfam" id="PF02518">
    <property type="entry name" value="HATPase_c"/>
    <property type="match status" value="1"/>
</dbReference>
<dbReference type="PROSITE" id="PS50109">
    <property type="entry name" value="HIS_KIN"/>
    <property type="match status" value="1"/>
</dbReference>
<protein>
    <recommendedName>
        <fullName evidence="3">histidine kinase</fullName>
        <ecNumber evidence="3">2.7.13.3</ecNumber>
    </recommendedName>
</protein>
<dbReference type="Pfam" id="PF00512">
    <property type="entry name" value="HisKA"/>
    <property type="match status" value="1"/>
</dbReference>
<dbReference type="InterPro" id="IPR003661">
    <property type="entry name" value="HisK_dim/P_dom"/>
</dbReference>
<evidence type="ECO:0000256" key="8">
    <source>
        <dbReference type="ARBA" id="ARBA00022777"/>
    </source>
</evidence>
<evidence type="ECO:0000256" key="13">
    <source>
        <dbReference type="SAM" id="Coils"/>
    </source>
</evidence>
<dbReference type="GO" id="GO:0005524">
    <property type="term" value="F:ATP binding"/>
    <property type="evidence" value="ECO:0007669"/>
    <property type="project" value="UniProtKB-KW"/>
</dbReference>
<dbReference type="EC" id="2.7.13.3" evidence="3"/>
<dbReference type="InterPro" id="IPR025201">
    <property type="entry name" value="KdpD_TM"/>
</dbReference>
<keyword evidence="12 14" id="KW-0472">Membrane</keyword>
<keyword evidence="4" id="KW-0597">Phosphoprotein</keyword>
<feature type="transmembrane region" description="Helical" evidence="14">
    <location>
        <begin position="135"/>
        <end position="153"/>
    </location>
</feature>
<keyword evidence="5" id="KW-0808">Transferase</keyword>
<evidence type="ECO:0000256" key="3">
    <source>
        <dbReference type="ARBA" id="ARBA00012438"/>
    </source>
</evidence>
<dbReference type="GO" id="GO:0000155">
    <property type="term" value="F:phosphorelay sensor kinase activity"/>
    <property type="evidence" value="ECO:0007669"/>
    <property type="project" value="InterPro"/>
</dbReference>
<feature type="transmembrane region" description="Helical" evidence="14">
    <location>
        <begin position="82"/>
        <end position="102"/>
    </location>
</feature>
<dbReference type="InterPro" id="IPR004358">
    <property type="entry name" value="Sig_transdc_His_kin-like_C"/>
</dbReference>
<comment type="subcellular location">
    <subcellularLocation>
        <location evidence="2">Membrane</location>
        <topology evidence="2">Multi-pass membrane protein</topology>
    </subcellularLocation>
</comment>
<dbReference type="SUPFAM" id="SSF55874">
    <property type="entry name" value="ATPase domain of HSP90 chaperone/DNA topoisomerase II/histidine kinase"/>
    <property type="match status" value="1"/>
</dbReference>
<evidence type="ECO:0000256" key="1">
    <source>
        <dbReference type="ARBA" id="ARBA00000085"/>
    </source>
</evidence>
<evidence type="ECO:0000256" key="12">
    <source>
        <dbReference type="ARBA" id="ARBA00023136"/>
    </source>
</evidence>
<dbReference type="InterPro" id="IPR036890">
    <property type="entry name" value="HATPase_C_sf"/>
</dbReference>
<accession>A0A5J4KH89</accession>
<proteinExistence type="predicted"/>
<dbReference type="PRINTS" id="PR00344">
    <property type="entry name" value="BCTRLSENSOR"/>
</dbReference>
<dbReference type="Gene3D" id="1.20.120.620">
    <property type="entry name" value="Backbone structure of the membrane domain of e. Coli histidine kinase receptor kdpd"/>
    <property type="match status" value="1"/>
</dbReference>
<gene>
    <name evidence="16" type="ORF">KDW_11270</name>
</gene>
<dbReference type="SMART" id="SM00388">
    <property type="entry name" value="HisKA"/>
    <property type="match status" value="1"/>
</dbReference>
<dbReference type="PANTHER" id="PTHR43711:SF1">
    <property type="entry name" value="HISTIDINE KINASE 1"/>
    <property type="match status" value="1"/>
</dbReference>
<evidence type="ECO:0000256" key="14">
    <source>
        <dbReference type="SAM" id="Phobius"/>
    </source>
</evidence>
<dbReference type="Gene3D" id="3.30.565.10">
    <property type="entry name" value="Histidine kinase-like ATPase, C-terminal domain"/>
    <property type="match status" value="1"/>
</dbReference>
<feature type="transmembrane region" description="Helical" evidence="14">
    <location>
        <begin position="55"/>
        <end position="76"/>
    </location>
</feature>
<dbReference type="Pfam" id="PF13493">
    <property type="entry name" value="DUF4118"/>
    <property type="match status" value="1"/>
</dbReference>
<dbReference type="InterPro" id="IPR005467">
    <property type="entry name" value="His_kinase_dom"/>
</dbReference>
<keyword evidence="7" id="KW-0547">Nucleotide-binding</keyword>
<evidence type="ECO:0000259" key="15">
    <source>
        <dbReference type="PROSITE" id="PS50109"/>
    </source>
</evidence>
<evidence type="ECO:0000256" key="10">
    <source>
        <dbReference type="ARBA" id="ARBA00022989"/>
    </source>
</evidence>
<dbReference type="InterPro" id="IPR050736">
    <property type="entry name" value="Sensor_HK_Regulatory"/>
</dbReference>
<dbReference type="InterPro" id="IPR036097">
    <property type="entry name" value="HisK_dim/P_sf"/>
</dbReference>
<keyword evidence="10 14" id="KW-1133">Transmembrane helix</keyword>
<keyword evidence="13" id="KW-0175">Coiled coil</keyword>
<comment type="catalytic activity">
    <reaction evidence="1">
        <text>ATP + protein L-histidine = ADP + protein N-phospho-L-histidine.</text>
        <dbReference type="EC" id="2.7.13.3"/>
    </reaction>
</comment>
<feature type="coiled-coil region" evidence="13">
    <location>
        <begin position="150"/>
        <end position="196"/>
    </location>
</feature>
<feature type="domain" description="Histidine kinase" evidence="15">
    <location>
        <begin position="196"/>
        <end position="414"/>
    </location>
</feature>
<sequence>MLIWLREEVDLSMRLAHGDTYTDKRGRRYRRMTLAQRTQLRKDYIANVPKWRSPFIGYLVTIPVTAAVLICTIYVAKMFGQFFFPSTFCVISILFVALFWGAGPAIWSILLNSAALYYFFVYPTIGYDLTNWRDSLQIVPFIGSGLIIALITAQRERARFQALATELELQLYARELEETNKQLEDANQMKDRFLSIASHELKTPVTTIRGQAQLMLRRISHQKKTVDMDGIATTLERINDQTGRLTILIEELLDVSSMRAGKVVLNKRVCNLTSLCQDVIDDHKLLSERHITFEVPAEPVCINADADRLTQVMTNLISNALKYSPERSTVDVKLQAEATHVLISVQDHGRGIAKDQQQQIFETFYRTPDAQSSSKRGLGLGLAITKDIVERHGGRIWCESEPGHGSTFFVELPL</sequence>
<dbReference type="Proteomes" id="UP000326912">
    <property type="component" value="Unassembled WGS sequence"/>
</dbReference>
<organism evidence="16 17">
    <name type="scientific">Dictyobacter vulcani</name>
    <dbReference type="NCBI Taxonomy" id="2607529"/>
    <lineage>
        <taxon>Bacteria</taxon>
        <taxon>Bacillati</taxon>
        <taxon>Chloroflexota</taxon>
        <taxon>Ktedonobacteria</taxon>
        <taxon>Ktedonobacterales</taxon>
        <taxon>Dictyobacteraceae</taxon>
        <taxon>Dictyobacter</taxon>
    </lineage>
</organism>
<evidence type="ECO:0000256" key="9">
    <source>
        <dbReference type="ARBA" id="ARBA00022840"/>
    </source>
</evidence>